<dbReference type="InterPro" id="IPR007627">
    <property type="entry name" value="RNA_pol_sigma70_r2"/>
</dbReference>
<keyword evidence="3" id="KW-0731">Sigma factor</keyword>
<dbReference type="Gene3D" id="1.10.1740.10">
    <property type="match status" value="1"/>
</dbReference>
<keyword evidence="9" id="KW-1185">Reference proteome</keyword>
<dbReference type="InterPro" id="IPR013325">
    <property type="entry name" value="RNA_pol_sigma_r2"/>
</dbReference>
<dbReference type="InterPro" id="IPR039425">
    <property type="entry name" value="RNA_pol_sigma-70-like"/>
</dbReference>
<dbReference type="Pfam" id="PF04545">
    <property type="entry name" value="Sigma70_r4"/>
    <property type="match status" value="1"/>
</dbReference>
<evidence type="ECO:0000256" key="3">
    <source>
        <dbReference type="ARBA" id="ARBA00023082"/>
    </source>
</evidence>
<dbReference type="Proteomes" id="UP001418444">
    <property type="component" value="Unassembled WGS sequence"/>
</dbReference>
<sequence>MPGALRTRRRPPITLEIDAIENPALMPTRDTEPAELAALLERIARSDAAAYAEFYDRTGARVFGMVLRVLRDRGYSEETTQEVYLQVWREAAAYRRTEGSPIAWLIAIAHRRAVDRVRAETAATRRDLTYGARQVTALIDEVGEEVADREAAGLVRRCLGRLTERQAEAVGLAYYEGLTYSEVADRLAVALPTVKSRIRDGLKRLRGCLDGG</sequence>
<keyword evidence="2" id="KW-0805">Transcription regulation</keyword>
<dbReference type="PANTHER" id="PTHR43133">
    <property type="entry name" value="RNA POLYMERASE ECF-TYPE SIGMA FACTO"/>
    <property type="match status" value="1"/>
</dbReference>
<keyword evidence="4" id="KW-0238">DNA-binding</keyword>
<reference evidence="9" key="1">
    <citation type="journal article" date="2019" name="Int. J. Syst. Evol. Microbiol.">
        <title>The Global Catalogue of Microorganisms (GCM) 10K type strain sequencing project: providing services to taxonomists for standard genome sequencing and annotation.</title>
        <authorList>
            <consortium name="The Broad Institute Genomics Platform"/>
            <consortium name="The Broad Institute Genome Sequencing Center for Infectious Disease"/>
            <person name="Wu L."/>
            <person name="Ma J."/>
        </authorList>
    </citation>
    <scope>NUCLEOTIDE SEQUENCE [LARGE SCALE GENOMIC DNA]</scope>
    <source>
        <strain evidence="9">JCM 16923</strain>
    </source>
</reference>
<organism evidence="8 9">
    <name type="scientific">Gordonia caeni</name>
    <dbReference type="NCBI Taxonomy" id="1007097"/>
    <lineage>
        <taxon>Bacteria</taxon>
        <taxon>Bacillati</taxon>
        <taxon>Actinomycetota</taxon>
        <taxon>Actinomycetes</taxon>
        <taxon>Mycobacteriales</taxon>
        <taxon>Gordoniaceae</taxon>
        <taxon>Gordonia</taxon>
    </lineage>
</organism>
<evidence type="ECO:0000313" key="8">
    <source>
        <dbReference type="EMBL" id="GAA3952443.1"/>
    </source>
</evidence>
<evidence type="ECO:0000256" key="1">
    <source>
        <dbReference type="ARBA" id="ARBA00010641"/>
    </source>
</evidence>
<dbReference type="SUPFAM" id="SSF88659">
    <property type="entry name" value="Sigma3 and sigma4 domains of RNA polymerase sigma factors"/>
    <property type="match status" value="1"/>
</dbReference>
<dbReference type="NCBIfam" id="TIGR02937">
    <property type="entry name" value="sigma70-ECF"/>
    <property type="match status" value="1"/>
</dbReference>
<feature type="domain" description="RNA polymerase sigma-70 region 2" evidence="6">
    <location>
        <begin position="55"/>
        <end position="121"/>
    </location>
</feature>
<dbReference type="PANTHER" id="PTHR43133:SF66">
    <property type="entry name" value="ECF RNA POLYMERASE SIGMA FACTOR SIGK"/>
    <property type="match status" value="1"/>
</dbReference>
<dbReference type="InterPro" id="IPR036388">
    <property type="entry name" value="WH-like_DNA-bd_sf"/>
</dbReference>
<dbReference type="InterPro" id="IPR007630">
    <property type="entry name" value="RNA_pol_sigma70_r4"/>
</dbReference>
<feature type="domain" description="RNA polymerase sigma-70 region 4" evidence="7">
    <location>
        <begin position="158"/>
        <end position="206"/>
    </location>
</feature>
<gene>
    <name evidence="8" type="primary">sigK_2</name>
    <name evidence="8" type="ORF">GCM10022231_08090</name>
</gene>
<protein>
    <submittedName>
        <fullName evidence="8">Sigma-70 family RNA polymerase sigma factor SigK</fullName>
    </submittedName>
</protein>
<evidence type="ECO:0000256" key="2">
    <source>
        <dbReference type="ARBA" id="ARBA00023015"/>
    </source>
</evidence>
<evidence type="ECO:0000256" key="4">
    <source>
        <dbReference type="ARBA" id="ARBA00023125"/>
    </source>
</evidence>
<dbReference type="Pfam" id="PF04542">
    <property type="entry name" value="Sigma70_r2"/>
    <property type="match status" value="1"/>
</dbReference>
<dbReference type="EMBL" id="BAAAZW010000002">
    <property type="protein sequence ID" value="GAA3952443.1"/>
    <property type="molecule type" value="Genomic_DNA"/>
</dbReference>
<dbReference type="NCBIfam" id="NF007228">
    <property type="entry name" value="PRK09646.1"/>
    <property type="match status" value="1"/>
</dbReference>
<evidence type="ECO:0000259" key="6">
    <source>
        <dbReference type="Pfam" id="PF04542"/>
    </source>
</evidence>
<comment type="caution">
    <text evidence="8">The sequence shown here is derived from an EMBL/GenBank/DDBJ whole genome shotgun (WGS) entry which is preliminary data.</text>
</comment>
<dbReference type="CDD" id="cd06171">
    <property type="entry name" value="Sigma70_r4"/>
    <property type="match status" value="1"/>
</dbReference>
<dbReference type="SUPFAM" id="SSF88946">
    <property type="entry name" value="Sigma2 domain of RNA polymerase sigma factors"/>
    <property type="match status" value="1"/>
</dbReference>
<keyword evidence="5" id="KW-0804">Transcription</keyword>
<evidence type="ECO:0000313" key="9">
    <source>
        <dbReference type="Proteomes" id="UP001418444"/>
    </source>
</evidence>
<dbReference type="InterPro" id="IPR013324">
    <property type="entry name" value="RNA_pol_sigma_r3/r4-like"/>
</dbReference>
<evidence type="ECO:0000259" key="7">
    <source>
        <dbReference type="Pfam" id="PF04545"/>
    </source>
</evidence>
<comment type="similarity">
    <text evidence="1">Belongs to the sigma-70 factor family. ECF subfamily.</text>
</comment>
<proteinExistence type="inferred from homology"/>
<dbReference type="InterPro" id="IPR014284">
    <property type="entry name" value="RNA_pol_sigma-70_dom"/>
</dbReference>
<evidence type="ECO:0000256" key="5">
    <source>
        <dbReference type="ARBA" id="ARBA00023163"/>
    </source>
</evidence>
<name>A0ABP7NRD8_9ACTN</name>
<dbReference type="Gene3D" id="1.10.10.10">
    <property type="entry name" value="Winged helix-like DNA-binding domain superfamily/Winged helix DNA-binding domain"/>
    <property type="match status" value="1"/>
</dbReference>
<accession>A0ABP7NRD8</accession>